<comment type="similarity">
    <text evidence="1">Belongs to the protein kinase superfamily. STE Ser/Thr protein kinase family. STE20 subfamily.</text>
</comment>
<evidence type="ECO:0000259" key="3">
    <source>
        <dbReference type="PROSITE" id="PS50011"/>
    </source>
</evidence>
<feature type="region of interest" description="Disordered" evidence="2">
    <location>
        <begin position="270"/>
        <end position="344"/>
    </location>
</feature>
<organism evidence="4 5">
    <name type="scientific">Brassica cretica</name>
    <name type="common">Mustard</name>
    <dbReference type="NCBI Taxonomy" id="69181"/>
    <lineage>
        <taxon>Eukaryota</taxon>
        <taxon>Viridiplantae</taxon>
        <taxon>Streptophyta</taxon>
        <taxon>Embryophyta</taxon>
        <taxon>Tracheophyta</taxon>
        <taxon>Spermatophyta</taxon>
        <taxon>Magnoliopsida</taxon>
        <taxon>eudicotyledons</taxon>
        <taxon>Gunneridae</taxon>
        <taxon>Pentapetalae</taxon>
        <taxon>rosids</taxon>
        <taxon>malvids</taxon>
        <taxon>Brassicales</taxon>
        <taxon>Brassicaceae</taxon>
        <taxon>Brassiceae</taxon>
        <taxon>Brassica</taxon>
    </lineage>
</organism>
<feature type="compositionally biased region" description="Polar residues" evidence="2">
    <location>
        <begin position="218"/>
        <end position="227"/>
    </location>
</feature>
<name>A0A8S9KP67_BRACR</name>
<proteinExistence type="inferred from homology"/>
<dbReference type="SUPFAM" id="SSF56112">
    <property type="entry name" value="Protein kinase-like (PK-like)"/>
    <property type="match status" value="1"/>
</dbReference>
<protein>
    <recommendedName>
        <fullName evidence="3">Protein kinase domain-containing protein</fullName>
    </recommendedName>
</protein>
<comment type="caution">
    <text evidence="4">The sequence shown here is derived from an EMBL/GenBank/DDBJ whole genome shotgun (WGS) entry which is preliminary data.</text>
</comment>
<sequence>MNHKITISYYSTYITTQKHKRSNTPYAGADVWSFGITALELAHGHAPFSKYPPMKVLLMTLQNAPPGLDYERDKRFSKAFKEMVGICLVKDPKKRPTSEKLLKHPFFKQARAPDYMAKAILNGLPPLGERYRTIKSKEADLLMQNKSEYEAHLSQASLLSVSLQQEYIRGVSAWNFNLEDLKNQAALISDDDSSHAEEPDFNRKQCEIQDESAISPERASSSETAPSQDDELNDIHDLESSFASFPSKPLQALKGCFDIDEDEDNETIGTQAHTTKEEDTAAQISSLPRHVISEQKKYSSGSILPEGTFSPKRTSSDAERDFQQRKYQTERSYSGSLYRTKRDTVDETSEAPYVEHKGRFKVTSADLSPKGSTNSTFTPFGGGSSSPSSLNATAVSILQSILQQNAMQRRLLVHGYSVRIVVDCPEDKEKVSEMEADAETASYGNRITSVVSRLTETESLIKAFDGCDGVFHTAAFVDPAGISGYSKSMAELEARVSENVIEACTRTGSVRKCVFTSSLLACALQDNSLNDLDHSIINEESWSDEQLCVHNKDISFPALKSLTLDMARFCNLGAFEKLISACPLLEELIIIGVSWELARCSHILSCPKNLKRLSIRSRFNFSVELGNMSFDIPNLVHLGYSDYVQLQYPVVKLDSLVEAKLELLKKYGDRDSYDPSNLFKGVRHVQKLSLSFPETVEIFDYYREAVPVFENVSQLSLITDFGFCSSFLTLPSLSYVLKKFPNVHTLVIEVSSKNPKRLMDKTQGIAAISNNPSSCFRVLELTMHEGSSDEMEQIKRFLEDLSCLELVKVRAFAKDDEEKLRLATGLLMLPRASSKCKIHVEFC</sequence>
<feature type="compositionally biased region" description="Basic and acidic residues" evidence="2">
    <location>
        <begin position="192"/>
        <end position="207"/>
    </location>
</feature>
<dbReference type="GO" id="GO:0006694">
    <property type="term" value="P:steroid biosynthetic process"/>
    <property type="evidence" value="ECO:0007669"/>
    <property type="project" value="InterPro"/>
</dbReference>
<dbReference type="Proteomes" id="UP000712281">
    <property type="component" value="Unassembled WGS sequence"/>
</dbReference>
<dbReference type="InterPro" id="IPR036291">
    <property type="entry name" value="NAD(P)-bd_dom_sf"/>
</dbReference>
<dbReference type="InterPro" id="IPR002225">
    <property type="entry name" value="3Beta_OHSteriod_DH/Estase"/>
</dbReference>
<feature type="region of interest" description="Disordered" evidence="2">
    <location>
        <begin position="190"/>
        <end position="231"/>
    </location>
</feature>
<dbReference type="SMART" id="SM00579">
    <property type="entry name" value="FBD"/>
    <property type="match status" value="1"/>
</dbReference>
<dbReference type="PROSITE" id="PS50011">
    <property type="entry name" value="PROTEIN_KINASE_DOM"/>
    <property type="match status" value="1"/>
</dbReference>
<dbReference type="SUPFAM" id="SSF51735">
    <property type="entry name" value="NAD(P)-binding Rossmann-fold domains"/>
    <property type="match status" value="1"/>
</dbReference>
<dbReference type="GO" id="GO:0043539">
    <property type="term" value="F:protein serine/threonine kinase activator activity"/>
    <property type="evidence" value="ECO:0007669"/>
    <property type="project" value="InterPro"/>
</dbReference>
<dbReference type="InterPro" id="IPR047173">
    <property type="entry name" value="STRAD_A/B-like"/>
</dbReference>
<evidence type="ECO:0000313" key="5">
    <source>
        <dbReference type="Proteomes" id="UP000712281"/>
    </source>
</evidence>
<dbReference type="SUPFAM" id="SSF52047">
    <property type="entry name" value="RNI-like"/>
    <property type="match status" value="1"/>
</dbReference>
<dbReference type="Pfam" id="PF00069">
    <property type="entry name" value="Pkinase"/>
    <property type="match status" value="1"/>
</dbReference>
<accession>A0A8S9KP67</accession>
<reference evidence="4" key="1">
    <citation type="submission" date="2019-12" db="EMBL/GenBank/DDBJ databases">
        <title>Genome sequencing and annotation of Brassica cretica.</title>
        <authorList>
            <person name="Studholme D.J."/>
            <person name="Sarris P.F."/>
        </authorList>
    </citation>
    <scope>NUCLEOTIDE SEQUENCE</scope>
    <source>
        <strain evidence="4">PFS-001/15</strain>
        <tissue evidence="4">Leaf</tissue>
    </source>
</reference>
<dbReference type="Gene3D" id="3.40.50.720">
    <property type="entry name" value="NAD(P)-binding Rossmann-like Domain"/>
    <property type="match status" value="1"/>
</dbReference>
<evidence type="ECO:0000256" key="2">
    <source>
        <dbReference type="SAM" id="MobiDB-lite"/>
    </source>
</evidence>
<feature type="compositionally biased region" description="Low complexity" evidence="2">
    <location>
        <begin position="371"/>
        <end position="385"/>
    </location>
</feature>
<dbReference type="Pfam" id="PF01073">
    <property type="entry name" value="3Beta_HSD"/>
    <property type="match status" value="1"/>
</dbReference>
<gene>
    <name evidence="4" type="ORF">F2Q68_00007339</name>
</gene>
<dbReference type="InterPro" id="IPR000719">
    <property type="entry name" value="Prot_kinase_dom"/>
</dbReference>
<evidence type="ECO:0000313" key="4">
    <source>
        <dbReference type="EMBL" id="KAF2596694.1"/>
    </source>
</evidence>
<dbReference type="Gene3D" id="1.10.510.10">
    <property type="entry name" value="Transferase(Phosphotransferase) domain 1"/>
    <property type="match status" value="1"/>
</dbReference>
<dbReference type="AlphaFoldDB" id="A0A8S9KP67"/>
<dbReference type="GO" id="GO:0016616">
    <property type="term" value="F:oxidoreductase activity, acting on the CH-OH group of donors, NAD or NADP as acceptor"/>
    <property type="evidence" value="ECO:0007669"/>
    <property type="project" value="InterPro"/>
</dbReference>
<dbReference type="GO" id="GO:0005524">
    <property type="term" value="F:ATP binding"/>
    <property type="evidence" value="ECO:0007669"/>
    <property type="project" value="InterPro"/>
</dbReference>
<feature type="region of interest" description="Disordered" evidence="2">
    <location>
        <begin position="364"/>
        <end position="385"/>
    </location>
</feature>
<dbReference type="PANTHER" id="PTHR48014">
    <property type="entry name" value="SERINE/THREONINE-PROTEIN KINASE FRAY2"/>
    <property type="match status" value="1"/>
</dbReference>
<dbReference type="PANTHER" id="PTHR48014:SF22">
    <property type="entry name" value="PROTEIN KINASE DOMAIN-CONTAINING PROTEIN"/>
    <property type="match status" value="1"/>
</dbReference>
<feature type="compositionally biased region" description="Basic and acidic residues" evidence="2">
    <location>
        <begin position="314"/>
        <end position="329"/>
    </location>
</feature>
<feature type="domain" description="Protein kinase" evidence="3">
    <location>
        <begin position="1"/>
        <end position="107"/>
    </location>
</feature>
<evidence type="ECO:0000256" key="1">
    <source>
        <dbReference type="ARBA" id="ARBA00008874"/>
    </source>
</evidence>
<dbReference type="GO" id="GO:0004672">
    <property type="term" value="F:protein kinase activity"/>
    <property type="evidence" value="ECO:0007669"/>
    <property type="project" value="InterPro"/>
</dbReference>
<dbReference type="EMBL" id="QGKW02000717">
    <property type="protein sequence ID" value="KAF2596694.1"/>
    <property type="molecule type" value="Genomic_DNA"/>
</dbReference>
<dbReference type="InterPro" id="IPR006566">
    <property type="entry name" value="FBD"/>
</dbReference>
<dbReference type="InterPro" id="IPR011009">
    <property type="entry name" value="Kinase-like_dom_sf"/>
</dbReference>